<name>A0ABU5DT03_9PROT</name>
<reference evidence="7 8" key="1">
    <citation type="journal article" date="2013" name="Antonie Van Leeuwenhoek">
        <title>Dongia rigui sp. nov., isolated from freshwater of a large wetland in Korea.</title>
        <authorList>
            <person name="Baik K.S."/>
            <person name="Hwang Y.M."/>
            <person name="Choi J.S."/>
            <person name="Kwon J."/>
            <person name="Seong C.N."/>
        </authorList>
    </citation>
    <scope>NUCLEOTIDE SEQUENCE [LARGE SCALE GENOMIC DNA]</scope>
    <source>
        <strain evidence="7 8">04SU4-P</strain>
    </source>
</reference>
<dbReference type="InterPro" id="IPR017438">
    <property type="entry name" value="ATP-NAD_kinase_N"/>
</dbReference>
<dbReference type="PANTHER" id="PTHR20275:SF0">
    <property type="entry name" value="NAD KINASE"/>
    <property type="match status" value="1"/>
</dbReference>
<comment type="caution">
    <text evidence="6">Lacks conserved residue(s) required for the propagation of feature annotation.</text>
</comment>
<dbReference type="GO" id="GO:0003951">
    <property type="term" value="F:NAD+ kinase activity"/>
    <property type="evidence" value="ECO:0007669"/>
    <property type="project" value="UniProtKB-EC"/>
</dbReference>
<feature type="binding site" evidence="6">
    <location>
        <begin position="118"/>
        <end position="119"/>
    </location>
    <ligand>
        <name>NAD(+)</name>
        <dbReference type="ChEBI" id="CHEBI:57540"/>
    </ligand>
</feature>
<comment type="catalytic activity">
    <reaction evidence="5 6">
        <text>NAD(+) + ATP = ADP + NADP(+) + H(+)</text>
        <dbReference type="Rhea" id="RHEA:18629"/>
        <dbReference type="ChEBI" id="CHEBI:15378"/>
        <dbReference type="ChEBI" id="CHEBI:30616"/>
        <dbReference type="ChEBI" id="CHEBI:57540"/>
        <dbReference type="ChEBI" id="CHEBI:58349"/>
        <dbReference type="ChEBI" id="CHEBI:456216"/>
        <dbReference type="EC" id="2.7.1.23"/>
    </reaction>
</comment>
<dbReference type="HAMAP" id="MF_00361">
    <property type="entry name" value="NAD_kinase"/>
    <property type="match status" value="1"/>
</dbReference>
<sequence>MNTVNSTPSIAFFAAESPDARAAFAELTGRYGAGDIAHADVIVVLGGDGTMLRALHGSMNRKVRIFGMNCGTVGFLMNRYDTAGLVERVKRAEQVILHPLQLTAKTGDGQEHRLVAINEISLLRETAQAAKISIEIDGRERMSELVCDGVLVATPAGSTAYNLSAHGPILPLASGVLALTPISAFRPRRWRGAILPQKAKLRFIIREADRRPVSATADFNEIREVTEVTVCQDPSTALTLLFDPEHHLEERILQEQFQA</sequence>
<evidence type="ECO:0000313" key="7">
    <source>
        <dbReference type="EMBL" id="MDY0870488.1"/>
    </source>
</evidence>
<keyword evidence="1 6" id="KW-0808">Transferase</keyword>
<comment type="similarity">
    <text evidence="6">Belongs to the NAD kinase family.</text>
</comment>
<dbReference type="Gene3D" id="3.40.50.10330">
    <property type="entry name" value="Probable inorganic polyphosphate/atp-NAD kinase, domain 1"/>
    <property type="match status" value="1"/>
</dbReference>
<dbReference type="Proteomes" id="UP001271769">
    <property type="component" value="Unassembled WGS sequence"/>
</dbReference>
<dbReference type="Gene3D" id="2.60.200.30">
    <property type="entry name" value="Probable inorganic polyphosphate/atp-NAD kinase, domain 2"/>
    <property type="match status" value="1"/>
</dbReference>
<dbReference type="NCBIfam" id="NF003406">
    <property type="entry name" value="PRK04761.1"/>
    <property type="match status" value="1"/>
</dbReference>
<organism evidence="7 8">
    <name type="scientific">Dongia rigui</name>
    <dbReference type="NCBI Taxonomy" id="940149"/>
    <lineage>
        <taxon>Bacteria</taxon>
        <taxon>Pseudomonadati</taxon>
        <taxon>Pseudomonadota</taxon>
        <taxon>Alphaproteobacteria</taxon>
        <taxon>Rhodospirillales</taxon>
        <taxon>Dongiaceae</taxon>
        <taxon>Dongia</taxon>
    </lineage>
</organism>
<dbReference type="PANTHER" id="PTHR20275">
    <property type="entry name" value="NAD KINASE"/>
    <property type="match status" value="1"/>
</dbReference>
<feature type="binding site" evidence="6">
    <location>
        <position position="53"/>
    </location>
    <ligand>
        <name>NAD(+)</name>
        <dbReference type="ChEBI" id="CHEBI:57540"/>
    </ligand>
</feature>
<evidence type="ECO:0000256" key="3">
    <source>
        <dbReference type="ARBA" id="ARBA00022857"/>
    </source>
</evidence>
<feature type="binding site" evidence="6">
    <location>
        <begin position="48"/>
        <end position="49"/>
    </location>
    <ligand>
        <name>NAD(+)</name>
        <dbReference type="ChEBI" id="CHEBI:57540"/>
    </ligand>
</feature>
<comment type="cofactor">
    <cofactor evidence="6">
        <name>a divalent metal cation</name>
        <dbReference type="ChEBI" id="CHEBI:60240"/>
    </cofactor>
</comment>
<accession>A0ABU5DT03</accession>
<keyword evidence="6" id="KW-0067">ATP-binding</keyword>
<dbReference type="Pfam" id="PF20143">
    <property type="entry name" value="NAD_kinase_C"/>
    <property type="match status" value="1"/>
</dbReference>
<keyword evidence="6" id="KW-0547">Nucleotide-binding</keyword>
<dbReference type="InterPro" id="IPR002504">
    <property type="entry name" value="NADK"/>
</dbReference>
<evidence type="ECO:0000256" key="4">
    <source>
        <dbReference type="ARBA" id="ARBA00023027"/>
    </source>
</evidence>
<dbReference type="RefSeq" id="WP_320498736.1">
    <property type="nucleotide sequence ID" value="NZ_JAXCLX010000001.1"/>
</dbReference>
<keyword evidence="4 6" id="KW-0520">NAD</keyword>
<dbReference type="EMBL" id="JAXCLX010000001">
    <property type="protein sequence ID" value="MDY0870488.1"/>
    <property type="molecule type" value="Genomic_DNA"/>
</dbReference>
<keyword evidence="8" id="KW-1185">Reference proteome</keyword>
<proteinExistence type="inferred from homology"/>
<feature type="active site" description="Proton acceptor" evidence="6">
    <location>
        <position position="48"/>
    </location>
</feature>
<evidence type="ECO:0000256" key="2">
    <source>
        <dbReference type="ARBA" id="ARBA00022777"/>
    </source>
</evidence>
<dbReference type="InterPro" id="IPR016064">
    <property type="entry name" value="NAD/diacylglycerol_kinase_sf"/>
</dbReference>
<keyword evidence="3 6" id="KW-0521">NADP</keyword>
<comment type="function">
    <text evidence="6">Involved in the regulation of the intracellular balance of NAD and NADP, and is a key enzyme in the biosynthesis of NADP. Catalyzes specifically the phosphorylation on 2'-hydroxyl of the adenosine moiety of NAD to yield NADP.</text>
</comment>
<feature type="binding site" evidence="6">
    <location>
        <position position="156"/>
    </location>
    <ligand>
        <name>NAD(+)</name>
        <dbReference type="ChEBI" id="CHEBI:57540"/>
    </ligand>
</feature>
<protein>
    <recommendedName>
        <fullName evidence="6">NAD kinase</fullName>
        <ecNumber evidence="6">2.7.1.23</ecNumber>
    </recommendedName>
    <alternativeName>
        <fullName evidence="6">ATP-dependent NAD kinase</fullName>
    </alternativeName>
</protein>
<keyword evidence="6" id="KW-0963">Cytoplasm</keyword>
<dbReference type="Pfam" id="PF01513">
    <property type="entry name" value="NAD_kinase"/>
    <property type="match status" value="1"/>
</dbReference>
<evidence type="ECO:0000256" key="6">
    <source>
        <dbReference type="HAMAP-Rule" id="MF_00361"/>
    </source>
</evidence>
<feature type="binding site" evidence="6">
    <location>
        <begin position="159"/>
        <end position="164"/>
    </location>
    <ligand>
        <name>NAD(+)</name>
        <dbReference type="ChEBI" id="CHEBI:57540"/>
    </ligand>
</feature>
<dbReference type="EC" id="2.7.1.23" evidence="6"/>
<comment type="subcellular location">
    <subcellularLocation>
        <location evidence="6">Cytoplasm</location>
    </subcellularLocation>
</comment>
<feature type="binding site" evidence="6">
    <location>
        <position position="148"/>
    </location>
    <ligand>
        <name>NAD(+)</name>
        <dbReference type="ChEBI" id="CHEBI:57540"/>
    </ligand>
</feature>
<evidence type="ECO:0000256" key="5">
    <source>
        <dbReference type="ARBA" id="ARBA00047925"/>
    </source>
</evidence>
<dbReference type="SUPFAM" id="SSF111331">
    <property type="entry name" value="NAD kinase/diacylglycerol kinase-like"/>
    <property type="match status" value="1"/>
</dbReference>
<evidence type="ECO:0000313" key="8">
    <source>
        <dbReference type="Proteomes" id="UP001271769"/>
    </source>
</evidence>
<feature type="binding site" evidence="6">
    <location>
        <position position="220"/>
    </location>
    <ligand>
        <name>NAD(+)</name>
        <dbReference type="ChEBI" id="CHEBI:57540"/>
    </ligand>
</feature>
<evidence type="ECO:0000256" key="1">
    <source>
        <dbReference type="ARBA" id="ARBA00022679"/>
    </source>
</evidence>
<dbReference type="InterPro" id="IPR017437">
    <property type="entry name" value="ATP-NAD_kinase_PpnK-typ_C"/>
</dbReference>
<keyword evidence="2 6" id="KW-0418">Kinase</keyword>
<comment type="caution">
    <text evidence="7">The sequence shown here is derived from an EMBL/GenBank/DDBJ whole genome shotgun (WGS) entry which is preliminary data.</text>
</comment>
<gene>
    <name evidence="6" type="primary">nadK</name>
    <name evidence="7" type="ORF">SMD31_01070</name>
</gene>